<sequence length="587" mass="63563">MIKLGLTARLSILLVCIGVLASGATGYSTYQANRRLLMREAERSLLTSTQLLGQRFTAALGDVAADALVLATLPSSVQVALGEASGLGSTRLKQVFVGFMLQHPEYRQIRLISRSNFGLERVRVARGEHGITVVPDDELQEKGQFPYVFDTLTANAGHVYLSQIGLEGGAASDPDQPVVRIGTPVADTSGSNIGVLVIDVDLTRVFERIERDLPSDYAVYMANEWGDFLVHPDPSQTFGFARGRRVLMQKTFPLTAALFDGNQSNVTFNGFAHAHEPPAEVFAFARLPYGVVDDRHFVTLGLARPLSDVLEPANALGAQIVWLALISSVIAIVLAILFARALVRPLRTLAYAVTHIFDDAAIQRLPVARSDEIGVLARCFERMRSEIRSQVHALHARQEELTHLAGHDALTGLPNRMRFMDQLEFAIGRAALGGEKLAVLFVDLNGFKQINDHFGHSAGDAALVVVAQRLRAALRETDIVARFGGDEFVILAGDVHSPDAIDSTAARIQAAMRLAVPVGSHSVDVGVSIGVSEFPADGDHAGELLAKADTAMYIAKTSPGADYVRYRERMSASSDTPDQQRVIRDGE</sequence>
<dbReference type="GO" id="GO:0007165">
    <property type="term" value="P:signal transduction"/>
    <property type="evidence" value="ECO:0007669"/>
    <property type="project" value="InterPro"/>
</dbReference>
<dbReference type="PANTHER" id="PTHR46663:SF2">
    <property type="entry name" value="GGDEF DOMAIN-CONTAINING PROTEIN"/>
    <property type="match status" value="1"/>
</dbReference>
<dbReference type="InterPro" id="IPR048760">
    <property type="entry name" value="VP0354-like_sensor_dom"/>
</dbReference>
<dbReference type="InterPro" id="IPR043128">
    <property type="entry name" value="Rev_trsase/Diguanyl_cyclase"/>
</dbReference>
<dbReference type="SUPFAM" id="SSF103190">
    <property type="entry name" value="Sensory domain-like"/>
    <property type="match status" value="1"/>
</dbReference>
<dbReference type="Pfam" id="PF00672">
    <property type="entry name" value="HAMP"/>
    <property type="match status" value="1"/>
</dbReference>
<dbReference type="Gene3D" id="3.30.450.20">
    <property type="entry name" value="PAS domain"/>
    <property type="match status" value="1"/>
</dbReference>
<accession>A0AAQ1GL00</accession>
<dbReference type="SMART" id="SM00304">
    <property type="entry name" value="HAMP"/>
    <property type="match status" value="1"/>
</dbReference>
<dbReference type="CDD" id="cd06225">
    <property type="entry name" value="HAMP"/>
    <property type="match status" value="1"/>
</dbReference>
<keyword evidence="1" id="KW-1133">Transmembrane helix</keyword>
<proteinExistence type="predicted"/>
<evidence type="ECO:0000313" key="4">
    <source>
        <dbReference type="EMBL" id="SEK08141.1"/>
    </source>
</evidence>
<dbReference type="PROSITE" id="PS50887">
    <property type="entry name" value="GGDEF"/>
    <property type="match status" value="1"/>
</dbReference>
<dbReference type="AlphaFoldDB" id="A0AAQ1GL00"/>
<dbReference type="InterPro" id="IPR029787">
    <property type="entry name" value="Nucleotide_cyclase"/>
</dbReference>
<evidence type="ECO:0000259" key="2">
    <source>
        <dbReference type="PROSITE" id="PS50885"/>
    </source>
</evidence>
<dbReference type="InterPro" id="IPR003660">
    <property type="entry name" value="HAMP_dom"/>
</dbReference>
<dbReference type="Pfam" id="PF21623">
    <property type="entry name" value="HK_sensor_dom_bact"/>
    <property type="match status" value="1"/>
</dbReference>
<keyword evidence="1" id="KW-0812">Transmembrane</keyword>
<dbReference type="Gene3D" id="6.10.340.10">
    <property type="match status" value="1"/>
</dbReference>
<evidence type="ECO:0000259" key="3">
    <source>
        <dbReference type="PROSITE" id="PS50887"/>
    </source>
</evidence>
<dbReference type="NCBIfam" id="TIGR00254">
    <property type="entry name" value="GGDEF"/>
    <property type="match status" value="1"/>
</dbReference>
<organism evidence="4 5">
    <name type="scientific">Paraburkholderia tropica</name>
    <dbReference type="NCBI Taxonomy" id="92647"/>
    <lineage>
        <taxon>Bacteria</taxon>
        <taxon>Pseudomonadati</taxon>
        <taxon>Pseudomonadota</taxon>
        <taxon>Betaproteobacteria</taxon>
        <taxon>Burkholderiales</taxon>
        <taxon>Burkholderiaceae</taxon>
        <taxon>Paraburkholderia</taxon>
    </lineage>
</organism>
<dbReference type="InterPro" id="IPR052163">
    <property type="entry name" value="DGC-Regulatory_Protein"/>
</dbReference>
<feature type="domain" description="HAMP" evidence="2">
    <location>
        <begin position="340"/>
        <end position="392"/>
    </location>
</feature>
<dbReference type="PANTHER" id="PTHR46663">
    <property type="entry name" value="DIGUANYLATE CYCLASE DGCT-RELATED"/>
    <property type="match status" value="1"/>
</dbReference>
<dbReference type="PROSITE" id="PS50885">
    <property type="entry name" value="HAMP"/>
    <property type="match status" value="1"/>
</dbReference>
<dbReference type="RefSeq" id="WP_074986222.1">
    <property type="nucleotide sequence ID" value="NZ_CADFGN010000014.1"/>
</dbReference>
<name>A0AAQ1GL00_9BURK</name>
<dbReference type="Pfam" id="PF00990">
    <property type="entry name" value="GGDEF"/>
    <property type="match status" value="1"/>
</dbReference>
<dbReference type="CDD" id="cd01949">
    <property type="entry name" value="GGDEF"/>
    <property type="match status" value="1"/>
</dbReference>
<dbReference type="SUPFAM" id="SSF158472">
    <property type="entry name" value="HAMP domain-like"/>
    <property type="match status" value="1"/>
</dbReference>
<feature type="transmembrane region" description="Helical" evidence="1">
    <location>
        <begin position="320"/>
        <end position="339"/>
    </location>
</feature>
<dbReference type="InterPro" id="IPR000160">
    <property type="entry name" value="GGDEF_dom"/>
</dbReference>
<protein>
    <submittedName>
        <fullName evidence="4">Diguanylate cyclase (GGDEF) domain-containing protein</fullName>
    </submittedName>
</protein>
<dbReference type="Proteomes" id="UP000183529">
    <property type="component" value="Unassembled WGS sequence"/>
</dbReference>
<feature type="domain" description="GGDEF" evidence="3">
    <location>
        <begin position="435"/>
        <end position="569"/>
    </location>
</feature>
<dbReference type="SMART" id="SM00267">
    <property type="entry name" value="GGDEF"/>
    <property type="match status" value="1"/>
</dbReference>
<comment type="caution">
    <text evidence="4">The sequence shown here is derived from an EMBL/GenBank/DDBJ whole genome shotgun (WGS) entry which is preliminary data.</text>
</comment>
<dbReference type="Gene3D" id="3.30.70.270">
    <property type="match status" value="1"/>
</dbReference>
<evidence type="ECO:0000256" key="1">
    <source>
        <dbReference type="SAM" id="Phobius"/>
    </source>
</evidence>
<reference evidence="4 5" key="1">
    <citation type="submission" date="2016-10" db="EMBL/GenBank/DDBJ databases">
        <authorList>
            <person name="Varghese N."/>
            <person name="Submissions S."/>
        </authorList>
    </citation>
    <scope>NUCLEOTIDE SEQUENCE [LARGE SCALE GENOMIC DNA]</scope>
    <source>
        <strain evidence="4 5">LMG 22274</strain>
    </source>
</reference>
<dbReference type="SUPFAM" id="SSF55073">
    <property type="entry name" value="Nucleotide cyclase"/>
    <property type="match status" value="1"/>
</dbReference>
<dbReference type="EMBL" id="FNZM01000016">
    <property type="protein sequence ID" value="SEK08141.1"/>
    <property type="molecule type" value="Genomic_DNA"/>
</dbReference>
<keyword evidence="1" id="KW-0472">Membrane</keyword>
<evidence type="ECO:0000313" key="5">
    <source>
        <dbReference type="Proteomes" id="UP000183529"/>
    </source>
</evidence>
<dbReference type="GO" id="GO:0016020">
    <property type="term" value="C:membrane"/>
    <property type="evidence" value="ECO:0007669"/>
    <property type="project" value="InterPro"/>
</dbReference>
<dbReference type="InterPro" id="IPR029151">
    <property type="entry name" value="Sensor-like_sf"/>
</dbReference>
<gene>
    <name evidence="4" type="ORF">SAMN05216550_116162</name>
</gene>